<evidence type="ECO:0000256" key="5">
    <source>
        <dbReference type="ARBA" id="ARBA00022801"/>
    </source>
</evidence>
<comment type="similarity">
    <text evidence="2 8">Belongs to the PHP hydrolase family. HisK subfamily.</text>
</comment>
<evidence type="ECO:0000256" key="1">
    <source>
        <dbReference type="ARBA" id="ARBA00004970"/>
    </source>
</evidence>
<dbReference type="PANTHER" id="PTHR21039">
    <property type="entry name" value="HISTIDINOL PHOSPHATASE-RELATED"/>
    <property type="match status" value="1"/>
</dbReference>
<dbReference type="EMBL" id="DWUW01000165">
    <property type="protein sequence ID" value="HJD31453.1"/>
    <property type="molecule type" value="Genomic_DNA"/>
</dbReference>
<protein>
    <recommendedName>
        <fullName evidence="3 8">Histidinol-phosphatase</fullName>
        <shortName evidence="8">HolPase</shortName>
        <ecNumber evidence="3 8">3.1.3.15</ecNumber>
    </recommendedName>
</protein>
<evidence type="ECO:0000256" key="8">
    <source>
        <dbReference type="RuleBase" id="RU366003"/>
    </source>
</evidence>
<accession>A0A9D2U0Q1</accession>
<dbReference type="GO" id="GO:0004401">
    <property type="term" value="F:histidinol-phosphatase activity"/>
    <property type="evidence" value="ECO:0007669"/>
    <property type="project" value="UniProtKB-UniRule"/>
</dbReference>
<dbReference type="Gene3D" id="3.20.20.140">
    <property type="entry name" value="Metal-dependent hydrolases"/>
    <property type="match status" value="1"/>
</dbReference>
<dbReference type="SUPFAM" id="SSF89550">
    <property type="entry name" value="PHP domain-like"/>
    <property type="match status" value="1"/>
</dbReference>
<reference evidence="10" key="2">
    <citation type="submission" date="2021-04" db="EMBL/GenBank/DDBJ databases">
        <authorList>
            <person name="Gilroy R."/>
        </authorList>
    </citation>
    <scope>NUCLEOTIDE SEQUENCE</scope>
    <source>
        <strain evidence="10">ChiHjej8B7-25341</strain>
    </source>
</reference>
<dbReference type="EC" id="3.1.3.15" evidence="3 8"/>
<dbReference type="GO" id="GO:0005737">
    <property type="term" value="C:cytoplasm"/>
    <property type="evidence" value="ECO:0007669"/>
    <property type="project" value="TreeGrafter"/>
</dbReference>
<keyword evidence="4 8" id="KW-0028">Amino-acid biosynthesis</keyword>
<sequence>MKSSKMEIDREYRDYYNKGKLFDCHNHTWHSHDSQCSPEMLCRYAARKGLAGIAFTDHCDMEYVNQMDIVSPIRRSAKDSRRCREIHAGRLKVLTGIEMGEALWHFREAEEIVQMFPYDIVLGSVHAVRSRLGREPYSQINFSGFTADEIDAYMRAYFEDVSEMIEKCDFNVLSHLTCPLRYLTGKYGIPVDLEK</sequence>
<evidence type="ECO:0000256" key="7">
    <source>
        <dbReference type="ARBA" id="ARBA00049158"/>
    </source>
</evidence>
<evidence type="ECO:0000313" key="11">
    <source>
        <dbReference type="Proteomes" id="UP000823851"/>
    </source>
</evidence>
<feature type="non-terminal residue" evidence="10">
    <location>
        <position position="195"/>
    </location>
</feature>
<organism evidence="10 11">
    <name type="scientific">Candidatus Eisenbergiella stercorigallinarum</name>
    <dbReference type="NCBI Taxonomy" id="2838557"/>
    <lineage>
        <taxon>Bacteria</taxon>
        <taxon>Bacillati</taxon>
        <taxon>Bacillota</taxon>
        <taxon>Clostridia</taxon>
        <taxon>Lachnospirales</taxon>
        <taxon>Lachnospiraceae</taxon>
        <taxon>Eisenbergiella</taxon>
    </lineage>
</organism>
<dbReference type="GO" id="GO:0000105">
    <property type="term" value="P:L-histidine biosynthetic process"/>
    <property type="evidence" value="ECO:0007669"/>
    <property type="project" value="UniProtKB-UniRule"/>
</dbReference>
<dbReference type="SMART" id="SM00481">
    <property type="entry name" value="POLIIIAc"/>
    <property type="match status" value="1"/>
</dbReference>
<comment type="catalytic activity">
    <reaction evidence="7 8">
        <text>L-histidinol phosphate + H2O = L-histidinol + phosphate</text>
        <dbReference type="Rhea" id="RHEA:14465"/>
        <dbReference type="ChEBI" id="CHEBI:15377"/>
        <dbReference type="ChEBI" id="CHEBI:43474"/>
        <dbReference type="ChEBI" id="CHEBI:57699"/>
        <dbReference type="ChEBI" id="CHEBI:57980"/>
        <dbReference type="EC" id="3.1.3.15"/>
    </reaction>
</comment>
<dbReference type="InterPro" id="IPR010140">
    <property type="entry name" value="Histidinol_P_phosphatase_HisJ"/>
</dbReference>
<dbReference type="Pfam" id="PF02811">
    <property type="entry name" value="PHP"/>
    <property type="match status" value="1"/>
</dbReference>
<comment type="pathway">
    <text evidence="1 8">Amino-acid biosynthesis; L-histidine biosynthesis; L-histidine from 5-phospho-alpha-D-ribose 1-diphosphate: step 8/9.</text>
</comment>
<dbReference type="PANTHER" id="PTHR21039:SF0">
    <property type="entry name" value="HISTIDINOL-PHOSPHATASE"/>
    <property type="match status" value="1"/>
</dbReference>
<name>A0A9D2U0Q1_9FIRM</name>
<dbReference type="AlphaFoldDB" id="A0A9D2U0Q1"/>
<evidence type="ECO:0000256" key="4">
    <source>
        <dbReference type="ARBA" id="ARBA00022605"/>
    </source>
</evidence>
<evidence type="ECO:0000256" key="2">
    <source>
        <dbReference type="ARBA" id="ARBA00009152"/>
    </source>
</evidence>
<evidence type="ECO:0000256" key="6">
    <source>
        <dbReference type="ARBA" id="ARBA00023102"/>
    </source>
</evidence>
<evidence type="ECO:0000259" key="9">
    <source>
        <dbReference type="SMART" id="SM00481"/>
    </source>
</evidence>
<dbReference type="Proteomes" id="UP000823851">
    <property type="component" value="Unassembled WGS sequence"/>
</dbReference>
<feature type="domain" description="Polymerase/histidinol phosphatase N-terminal" evidence="9">
    <location>
        <begin position="22"/>
        <end position="103"/>
    </location>
</feature>
<evidence type="ECO:0000313" key="10">
    <source>
        <dbReference type="EMBL" id="HJD31453.1"/>
    </source>
</evidence>
<gene>
    <name evidence="10" type="ORF">H9912_05880</name>
</gene>
<keyword evidence="5 8" id="KW-0378">Hydrolase</keyword>
<comment type="caution">
    <text evidence="10">The sequence shown here is derived from an EMBL/GenBank/DDBJ whole genome shotgun (WGS) entry which is preliminary data.</text>
</comment>
<evidence type="ECO:0000256" key="3">
    <source>
        <dbReference type="ARBA" id="ARBA00013085"/>
    </source>
</evidence>
<dbReference type="InterPro" id="IPR016195">
    <property type="entry name" value="Pol/histidinol_Pase-like"/>
</dbReference>
<proteinExistence type="inferred from homology"/>
<keyword evidence="6 8" id="KW-0368">Histidine biosynthesis</keyword>
<reference evidence="10" key="1">
    <citation type="journal article" date="2021" name="PeerJ">
        <title>Extensive microbial diversity within the chicken gut microbiome revealed by metagenomics and culture.</title>
        <authorList>
            <person name="Gilroy R."/>
            <person name="Ravi A."/>
            <person name="Getino M."/>
            <person name="Pursley I."/>
            <person name="Horton D.L."/>
            <person name="Alikhan N.F."/>
            <person name="Baker D."/>
            <person name="Gharbi K."/>
            <person name="Hall N."/>
            <person name="Watson M."/>
            <person name="Adriaenssens E.M."/>
            <person name="Foster-Nyarko E."/>
            <person name="Jarju S."/>
            <person name="Secka A."/>
            <person name="Antonio M."/>
            <person name="Oren A."/>
            <person name="Chaudhuri R.R."/>
            <person name="La Ragione R."/>
            <person name="Hildebrand F."/>
            <person name="Pallen M.J."/>
        </authorList>
    </citation>
    <scope>NUCLEOTIDE SEQUENCE</scope>
    <source>
        <strain evidence="10">ChiHjej8B7-25341</strain>
    </source>
</reference>
<dbReference type="InterPro" id="IPR004013">
    <property type="entry name" value="PHP_dom"/>
</dbReference>
<dbReference type="InterPro" id="IPR003141">
    <property type="entry name" value="Pol/His_phosphatase_N"/>
</dbReference>